<protein>
    <recommendedName>
        <fullName evidence="4">Secreted protein</fullName>
    </recommendedName>
</protein>
<sequence length="162" mass="17586">MTRMTDPRTSRARRLTATAILAATLALTGGAAAPAFAEMPSDPAPPDAVTTSDYAAHHIRTVTLSTLMRRSGDVVTSVLLQGPDPATGRPGWSHCVDLPQSGLPIWVDLPVRLAYPGTYTASSYSDFACSDGYNYRWSTGTIDTRFTHWIVYTGREPRLSLR</sequence>
<dbReference type="Proteomes" id="UP000031202">
    <property type="component" value="Unassembled WGS sequence"/>
</dbReference>
<reference evidence="2 3" key="1">
    <citation type="submission" date="2014-12" db="EMBL/GenBank/DDBJ databases">
        <title>Genome sequencing of Microbacterium hominis TPW29.</title>
        <authorList>
            <person name="Tan P.W."/>
            <person name="Chan K.-G."/>
        </authorList>
    </citation>
    <scope>NUCLEOTIDE SEQUENCE [LARGE SCALE GENOMIC DNA]</scope>
    <source>
        <strain evidence="2 3">TPW29</strain>
    </source>
</reference>
<dbReference type="AlphaFoldDB" id="A0A0B4CW08"/>
<evidence type="ECO:0000313" key="3">
    <source>
        <dbReference type="Proteomes" id="UP000031202"/>
    </source>
</evidence>
<dbReference type="EMBL" id="JWSZ01000007">
    <property type="protein sequence ID" value="KIC58526.1"/>
    <property type="molecule type" value="Genomic_DNA"/>
</dbReference>
<feature type="chain" id="PRO_5039232685" description="Secreted protein" evidence="1">
    <location>
        <begin position="38"/>
        <end position="162"/>
    </location>
</feature>
<accession>A0A0B4CW08</accession>
<feature type="signal peptide" evidence="1">
    <location>
        <begin position="1"/>
        <end position="37"/>
    </location>
</feature>
<comment type="caution">
    <text evidence="2">The sequence shown here is derived from an EMBL/GenBank/DDBJ whole genome shotgun (WGS) entry which is preliminary data.</text>
</comment>
<organism evidence="2 3">
    <name type="scientific">Microbacterium hominis</name>
    <dbReference type="NCBI Taxonomy" id="162426"/>
    <lineage>
        <taxon>Bacteria</taxon>
        <taxon>Bacillati</taxon>
        <taxon>Actinomycetota</taxon>
        <taxon>Actinomycetes</taxon>
        <taxon>Micrococcales</taxon>
        <taxon>Microbacteriaceae</taxon>
        <taxon>Microbacterium</taxon>
    </lineage>
</organism>
<dbReference type="RefSeq" id="WP_039414197.1">
    <property type="nucleotide sequence ID" value="NZ_JWSZ01000007.1"/>
</dbReference>
<name>A0A0B4CW08_9MICO</name>
<dbReference type="InterPro" id="IPR006311">
    <property type="entry name" value="TAT_signal"/>
</dbReference>
<evidence type="ECO:0008006" key="4">
    <source>
        <dbReference type="Google" id="ProtNLM"/>
    </source>
</evidence>
<evidence type="ECO:0000313" key="2">
    <source>
        <dbReference type="EMBL" id="KIC58526.1"/>
    </source>
</evidence>
<keyword evidence="1" id="KW-0732">Signal</keyword>
<evidence type="ECO:0000256" key="1">
    <source>
        <dbReference type="SAM" id="SignalP"/>
    </source>
</evidence>
<dbReference type="PROSITE" id="PS51318">
    <property type="entry name" value="TAT"/>
    <property type="match status" value="1"/>
</dbReference>
<proteinExistence type="predicted"/>
<gene>
    <name evidence="2" type="ORF">RM52_05705</name>
</gene>